<organism evidence="2 3">
    <name type="scientific">Phytophthora fragariae</name>
    <dbReference type="NCBI Taxonomy" id="53985"/>
    <lineage>
        <taxon>Eukaryota</taxon>
        <taxon>Sar</taxon>
        <taxon>Stramenopiles</taxon>
        <taxon>Oomycota</taxon>
        <taxon>Peronosporomycetes</taxon>
        <taxon>Peronosporales</taxon>
        <taxon>Peronosporaceae</taxon>
        <taxon>Phytophthora</taxon>
    </lineage>
</organism>
<evidence type="ECO:0000256" key="1">
    <source>
        <dbReference type="SAM" id="Phobius"/>
    </source>
</evidence>
<keyword evidence="1" id="KW-0472">Membrane</keyword>
<accession>A0A6G0M2N3</accession>
<evidence type="ECO:0000313" key="2">
    <source>
        <dbReference type="EMBL" id="KAE9138009.1"/>
    </source>
</evidence>
<name>A0A6G0M2N3_9STRA</name>
<dbReference type="EMBL" id="QXFX01000026">
    <property type="protein sequence ID" value="KAE9138009.1"/>
    <property type="molecule type" value="Genomic_DNA"/>
</dbReference>
<reference evidence="2 3" key="1">
    <citation type="submission" date="2018-09" db="EMBL/GenBank/DDBJ databases">
        <title>Genomic investigation of the strawberry pathogen Phytophthora fragariae indicates pathogenicity is determined by transcriptional variation in three key races.</title>
        <authorList>
            <person name="Adams T.M."/>
            <person name="Armitage A.D."/>
            <person name="Sobczyk M.K."/>
            <person name="Bates H.J."/>
            <person name="Dunwell J.M."/>
            <person name="Nellist C.F."/>
            <person name="Harrison R.J."/>
        </authorList>
    </citation>
    <scope>NUCLEOTIDE SEQUENCE [LARGE SCALE GENOMIC DNA]</scope>
    <source>
        <strain evidence="2 3">ONT-3</strain>
    </source>
</reference>
<keyword evidence="1" id="KW-0812">Transmembrane</keyword>
<proteinExistence type="predicted"/>
<feature type="transmembrane region" description="Helical" evidence="1">
    <location>
        <begin position="34"/>
        <end position="55"/>
    </location>
</feature>
<sequence>MKVNHNKHESSRIVSWTALQNVPKQRKVIKSSSIRLLGAASLVLYMLDLLTGGNIGRERRLLSLQQAVSMIKHRVMSCCVRRDYNTAVFTLIATKPYIGPAREEVERRKQEQMQQSESIVRQTTVVKDEQREQLERIRQSKHATILAHLNAKFPKCSICTTGLICPGFQPNSENPTLCKHCMHENRKHQDQRKAHDRTVTLAYLTQAVEKLGITVDFSEIPDIELDEELEIELEEELEIELEEELEEDE</sequence>
<dbReference type="Proteomes" id="UP000488956">
    <property type="component" value="Unassembled WGS sequence"/>
</dbReference>
<evidence type="ECO:0000313" key="3">
    <source>
        <dbReference type="Proteomes" id="UP000488956"/>
    </source>
</evidence>
<keyword evidence="1" id="KW-1133">Transmembrane helix</keyword>
<comment type="caution">
    <text evidence="2">The sequence shown here is derived from an EMBL/GenBank/DDBJ whole genome shotgun (WGS) entry which is preliminary data.</text>
</comment>
<protein>
    <submittedName>
        <fullName evidence="2">Uncharacterized protein</fullName>
    </submittedName>
</protein>
<gene>
    <name evidence="2" type="ORF">PF010_g1098</name>
</gene>
<dbReference type="AlphaFoldDB" id="A0A6G0M2N3"/>